<reference evidence="2" key="1">
    <citation type="submission" date="2021-02" db="EMBL/GenBank/DDBJ databases">
        <authorList>
            <person name="Nowell W R."/>
        </authorList>
    </citation>
    <scope>NUCLEOTIDE SEQUENCE</scope>
</reference>
<protein>
    <submittedName>
        <fullName evidence="2">Uncharacterized protein</fullName>
    </submittedName>
</protein>
<feature type="compositionally biased region" description="Basic residues" evidence="1">
    <location>
        <begin position="18"/>
        <end position="27"/>
    </location>
</feature>
<name>A0A816KRW9_9BILA</name>
<dbReference type="AlphaFoldDB" id="A0A816KRW9"/>
<comment type="caution">
    <text evidence="2">The sequence shown here is derived from an EMBL/GenBank/DDBJ whole genome shotgun (WGS) entry which is preliminary data.</text>
</comment>
<evidence type="ECO:0000313" key="3">
    <source>
        <dbReference type="EMBL" id="CAF3992333.1"/>
    </source>
</evidence>
<dbReference type="PANTHER" id="PTHR46601">
    <property type="entry name" value="ULP_PROTEASE DOMAIN-CONTAINING PROTEIN"/>
    <property type="match status" value="1"/>
</dbReference>
<evidence type="ECO:0000313" key="2">
    <source>
        <dbReference type="EMBL" id="CAF1923289.1"/>
    </source>
</evidence>
<dbReference type="Proteomes" id="UP000676336">
    <property type="component" value="Unassembled WGS sequence"/>
</dbReference>
<proteinExistence type="predicted"/>
<dbReference type="PANTHER" id="PTHR46601:SF2">
    <property type="entry name" value="UBIQUITIN-LIKE PROTEASE FAMILY PROFILE DOMAIN-CONTAINING PROTEIN"/>
    <property type="match status" value="1"/>
</dbReference>
<feature type="compositionally biased region" description="Basic residues" evidence="1">
    <location>
        <begin position="56"/>
        <end position="68"/>
    </location>
</feature>
<dbReference type="EMBL" id="CAJOBI010004148">
    <property type="protein sequence ID" value="CAF3992333.1"/>
    <property type="molecule type" value="Genomic_DNA"/>
</dbReference>
<evidence type="ECO:0000256" key="1">
    <source>
        <dbReference type="SAM" id="MobiDB-lite"/>
    </source>
</evidence>
<sequence length="309" mass="35866">MKLTAAQKQKRYRENLKRKGRHNTMKAKNRERMQNFRSKLSDFQREQYRNHDAAARKRARAASKHQSKRAQSSLFEELKESTDDKKVLLQVDYTENFTMDQQDAIQSAYWNTRMLSIFTAHAWCGANNYSFALVSDNVTHDKYCVAVCLNNIITKLKQYLPDLEEIVFFSDGAASQFKQRYLLQNMTRMMVEHTLKLSWNFFATSHGKGVVDAIGGMVKRMVWQEIMTKKQCRSATDFVCIAKTKTNTIILDEISQTEIDVAKLSLEQLFMATNSVKDTQKLHSVIAIRSDVIECRIYGDSTSKWTVFF</sequence>
<accession>A0A816KRW9</accession>
<feature type="region of interest" description="Disordered" evidence="1">
    <location>
        <begin position="47"/>
        <end position="77"/>
    </location>
</feature>
<gene>
    <name evidence="2" type="ORF">MBJ925_LOCUS2793</name>
    <name evidence="3" type="ORF">SMN809_LOCUS11471</name>
</gene>
<dbReference type="Proteomes" id="UP000663824">
    <property type="component" value="Unassembled WGS sequence"/>
</dbReference>
<evidence type="ECO:0000313" key="4">
    <source>
        <dbReference type="Proteomes" id="UP000663824"/>
    </source>
</evidence>
<dbReference type="EMBL" id="CAJNRE010000176">
    <property type="protein sequence ID" value="CAF1923289.1"/>
    <property type="molecule type" value="Genomic_DNA"/>
</dbReference>
<feature type="region of interest" description="Disordered" evidence="1">
    <location>
        <begin position="1"/>
        <end position="35"/>
    </location>
</feature>
<organism evidence="2 4">
    <name type="scientific">Rotaria magnacalcarata</name>
    <dbReference type="NCBI Taxonomy" id="392030"/>
    <lineage>
        <taxon>Eukaryota</taxon>
        <taxon>Metazoa</taxon>
        <taxon>Spiralia</taxon>
        <taxon>Gnathifera</taxon>
        <taxon>Rotifera</taxon>
        <taxon>Eurotatoria</taxon>
        <taxon>Bdelloidea</taxon>
        <taxon>Philodinida</taxon>
        <taxon>Philodinidae</taxon>
        <taxon>Rotaria</taxon>
    </lineage>
</organism>